<dbReference type="Proteomes" id="UP000522688">
    <property type="component" value="Unassembled WGS sequence"/>
</dbReference>
<name>A0A7W3JIS5_9MICO</name>
<proteinExistence type="predicted"/>
<accession>A0A7W3JIS5</accession>
<reference evidence="2 4" key="1">
    <citation type="submission" date="2019-07" db="EMBL/GenBank/DDBJ databases">
        <title>Whole genome shotgun sequence of Frigoribacterium faeni NBRC 103066.</title>
        <authorList>
            <person name="Hosoyama A."/>
            <person name="Uohara A."/>
            <person name="Ohji S."/>
            <person name="Ichikawa N."/>
        </authorList>
    </citation>
    <scope>NUCLEOTIDE SEQUENCE [LARGE SCALE GENOMIC DNA]</scope>
    <source>
        <strain evidence="2 4">NBRC 103066</strain>
    </source>
</reference>
<dbReference type="EMBL" id="BJUV01000023">
    <property type="protein sequence ID" value="GEK83950.1"/>
    <property type="molecule type" value="Genomic_DNA"/>
</dbReference>
<feature type="transmembrane region" description="Helical" evidence="1">
    <location>
        <begin position="230"/>
        <end position="252"/>
    </location>
</feature>
<evidence type="ECO:0000313" key="2">
    <source>
        <dbReference type="EMBL" id="GEK83950.1"/>
    </source>
</evidence>
<dbReference type="AlphaFoldDB" id="A0A7W3JIS5"/>
<organism evidence="3 5">
    <name type="scientific">Frigoribacterium faeni</name>
    <dbReference type="NCBI Taxonomy" id="145483"/>
    <lineage>
        <taxon>Bacteria</taxon>
        <taxon>Bacillati</taxon>
        <taxon>Actinomycetota</taxon>
        <taxon>Actinomycetes</taxon>
        <taxon>Micrococcales</taxon>
        <taxon>Microbacteriaceae</taxon>
        <taxon>Frigoribacterium</taxon>
    </lineage>
</organism>
<feature type="transmembrane region" description="Helical" evidence="1">
    <location>
        <begin position="103"/>
        <end position="124"/>
    </location>
</feature>
<keyword evidence="1" id="KW-1133">Transmembrane helix</keyword>
<evidence type="ECO:0000313" key="3">
    <source>
        <dbReference type="EMBL" id="MBA8813636.1"/>
    </source>
</evidence>
<keyword evidence="1" id="KW-0812">Transmembrane</keyword>
<feature type="transmembrane region" description="Helical" evidence="1">
    <location>
        <begin position="168"/>
        <end position="192"/>
    </location>
</feature>
<feature type="transmembrane region" description="Helical" evidence="1">
    <location>
        <begin position="12"/>
        <end position="34"/>
    </location>
</feature>
<dbReference type="EMBL" id="JACGWW010000002">
    <property type="protein sequence ID" value="MBA8813636.1"/>
    <property type="molecule type" value="Genomic_DNA"/>
</dbReference>
<evidence type="ECO:0000313" key="4">
    <source>
        <dbReference type="Proteomes" id="UP000321154"/>
    </source>
</evidence>
<reference evidence="3 5" key="2">
    <citation type="submission" date="2020-07" db="EMBL/GenBank/DDBJ databases">
        <title>Sequencing the genomes of 1000 actinobacteria strains.</title>
        <authorList>
            <person name="Klenk H.-P."/>
        </authorList>
    </citation>
    <scope>NUCLEOTIDE SEQUENCE [LARGE SCALE GENOMIC DNA]</scope>
    <source>
        <strain evidence="3 5">DSM 10309</strain>
    </source>
</reference>
<keyword evidence="4" id="KW-1185">Reference proteome</keyword>
<gene>
    <name evidence="3" type="ORF">FB463_001885</name>
    <name evidence="2" type="ORF">FFA01_22590</name>
</gene>
<feature type="transmembrane region" description="Helical" evidence="1">
    <location>
        <begin position="69"/>
        <end position="91"/>
    </location>
</feature>
<keyword evidence="1" id="KW-0472">Membrane</keyword>
<dbReference type="Proteomes" id="UP000321154">
    <property type="component" value="Unassembled WGS sequence"/>
</dbReference>
<feature type="transmembrane region" description="Helical" evidence="1">
    <location>
        <begin position="272"/>
        <end position="297"/>
    </location>
</feature>
<dbReference type="OrthoDB" id="5019680at2"/>
<sequence length="313" mass="31528">MNTGERTPISARTVLLFAAVGVVAAVLGLVPWLITGMRLPLQNLWAEPVVAPDGVTAAPESMPIALLPFSQYALTFTATLLIAGAAVAGLAARLLRARARRGAVVAVLAGVVLTQLVALLQSALTAAAGLQDRLESVVYLAAATTAGVVAIVMGAVVVVLIARAPAGAAVVGLSIGALAIVQWAQGLVYPIFSLVTQASPAIDAVLVWLPAVLVAAAIVWAGVSTVGRVIGALVSLLALWSGPAAITAISSAAGTRVYAGYPFEMAEVVGQIFRAALLSPATWRAVVAAAVIAAVGLTLRGPVLRRLGGASPH</sequence>
<evidence type="ECO:0000256" key="1">
    <source>
        <dbReference type="SAM" id="Phobius"/>
    </source>
</evidence>
<protein>
    <submittedName>
        <fullName evidence="3">Uncharacterized protein</fullName>
    </submittedName>
</protein>
<feature type="transmembrane region" description="Helical" evidence="1">
    <location>
        <begin position="136"/>
        <end position="161"/>
    </location>
</feature>
<dbReference type="RefSeq" id="WP_146856173.1">
    <property type="nucleotide sequence ID" value="NZ_BAAAHR010000008.1"/>
</dbReference>
<evidence type="ECO:0000313" key="5">
    <source>
        <dbReference type="Proteomes" id="UP000522688"/>
    </source>
</evidence>
<feature type="transmembrane region" description="Helical" evidence="1">
    <location>
        <begin position="204"/>
        <end position="223"/>
    </location>
</feature>
<comment type="caution">
    <text evidence="3">The sequence shown here is derived from an EMBL/GenBank/DDBJ whole genome shotgun (WGS) entry which is preliminary data.</text>
</comment>